<dbReference type="InterPro" id="IPR043129">
    <property type="entry name" value="ATPase_NBD"/>
</dbReference>
<proteinExistence type="inferred from homology"/>
<gene>
    <name evidence="2" type="ORF">M72_25271</name>
</gene>
<keyword evidence="3" id="KW-1185">Reference proteome</keyword>
<dbReference type="RefSeq" id="WP_055067456.1">
    <property type="nucleotide sequence ID" value="NZ_CP173697.1"/>
</dbReference>
<dbReference type="GO" id="GO:0004340">
    <property type="term" value="F:glucokinase activity"/>
    <property type="evidence" value="ECO:0007669"/>
    <property type="project" value="UniProtKB-EC"/>
</dbReference>
<evidence type="ECO:0000313" key="2">
    <source>
        <dbReference type="EMBL" id="CRL36010.1"/>
    </source>
</evidence>
<dbReference type="OrthoDB" id="9810372at2"/>
<dbReference type="EMBL" id="CVRR01000010">
    <property type="protein sequence ID" value="CRL36010.1"/>
    <property type="molecule type" value="Genomic_DNA"/>
</dbReference>
<dbReference type="AlphaFoldDB" id="A0A0M6WHK1"/>
<protein>
    <submittedName>
        <fullName evidence="2">Transcriptional regulator/sugar kinase</fullName>
        <ecNumber evidence="2">2.7.1.2</ecNumber>
    </submittedName>
</protein>
<dbReference type="STRING" id="301302.ERS852420_02985"/>
<sequence length="319" mass="33527">MYRAGIDLGGTNIKAGIVDEQQHIIAEASVPTNVERPYQDIIRDMAELVKTLLKQKGIGETQLKSIGIGSPGTIDAVHGVVLYSNNFGWENVPLTEQLRQYFSCPIAVSNDANCAALGEVKAGAARHAKNAILLTLGTGVGGGIILDGKVFEGAHAGGAELGHTSLICGGEPCTCGRKGCVEAYVSATALIRDAKRAAQQYPESSLNAMCEGDLSHMNGKIPFDAAQDGDTAAEKVVNDYICYLGETITNFVNIFRPDIVLLSGGICNQGKKLTEPLETYIQDKCFGGSKAFIPKVACAVLGNKAGIIGAANLISGKER</sequence>
<dbReference type="InterPro" id="IPR049874">
    <property type="entry name" value="ROK_cs"/>
</dbReference>
<dbReference type="PANTHER" id="PTHR18964">
    <property type="entry name" value="ROK (REPRESSOR, ORF, KINASE) FAMILY"/>
    <property type="match status" value="1"/>
</dbReference>
<dbReference type="SUPFAM" id="SSF53067">
    <property type="entry name" value="Actin-like ATPase domain"/>
    <property type="match status" value="1"/>
</dbReference>
<dbReference type="Pfam" id="PF00480">
    <property type="entry name" value="ROK"/>
    <property type="match status" value="1"/>
</dbReference>
<comment type="similarity">
    <text evidence="1">Belongs to the ROK (NagC/XylR) family.</text>
</comment>
<reference evidence="3" key="1">
    <citation type="submission" date="2015-05" db="EMBL/GenBank/DDBJ databases">
        <authorList>
            <consortium name="Pathogen Informatics"/>
        </authorList>
    </citation>
    <scope>NUCLEOTIDE SEQUENCE [LARGE SCALE GENOMIC DNA]</scope>
    <source>
        <strain evidence="3">M72</strain>
    </source>
</reference>
<keyword evidence="2" id="KW-0808">Transferase</keyword>
<evidence type="ECO:0000256" key="1">
    <source>
        <dbReference type="ARBA" id="ARBA00006479"/>
    </source>
</evidence>
<dbReference type="PANTHER" id="PTHR18964:SF149">
    <property type="entry name" value="BIFUNCTIONAL UDP-N-ACETYLGLUCOSAMINE 2-EPIMERASE_N-ACETYLMANNOSAMINE KINASE"/>
    <property type="match status" value="1"/>
</dbReference>
<organism evidence="2 3">
    <name type="scientific">Roseburia faecis</name>
    <dbReference type="NCBI Taxonomy" id="301302"/>
    <lineage>
        <taxon>Bacteria</taxon>
        <taxon>Bacillati</taxon>
        <taxon>Bacillota</taxon>
        <taxon>Clostridia</taxon>
        <taxon>Lachnospirales</taxon>
        <taxon>Lachnospiraceae</taxon>
        <taxon>Roseburia</taxon>
    </lineage>
</organism>
<evidence type="ECO:0000313" key="3">
    <source>
        <dbReference type="Proteomes" id="UP000049979"/>
    </source>
</evidence>
<dbReference type="Proteomes" id="UP000049979">
    <property type="component" value="Unassembled WGS sequence"/>
</dbReference>
<dbReference type="PROSITE" id="PS01125">
    <property type="entry name" value="ROK"/>
    <property type="match status" value="1"/>
</dbReference>
<accession>A0A0M6WHK1</accession>
<dbReference type="InterPro" id="IPR000600">
    <property type="entry name" value="ROK"/>
</dbReference>
<keyword evidence="2" id="KW-0418">Kinase</keyword>
<dbReference type="Gene3D" id="3.30.420.40">
    <property type="match status" value="2"/>
</dbReference>
<name>A0A0M6WHK1_9FIRM</name>
<dbReference type="EC" id="2.7.1.2" evidence="2"/>